<organism evidence="5">
    <name type="scientific">Caldithrix abyssi</name>
    <dbReference type="NCBI Taxonomy" id="187145"/>
    <lineage>
        <taxon>Bacteria</taxon>
        <taxon>Pseudomonadati</taxon>
        <taxon>Calditrichota</taxon>
        <taxon>Calditrichia</taxon>
        <taxon>Calditrichales</taxon>
        <taxon>Calditrichaceae</taxon>
        <taxon>Caldithrix</taxon>
    </lineage>
</organism>
<dbReference type="PANTHER" id="PTHR42783">
    <property type="entry name" value="GLUTAMATE SYNTHASE [NADPH] SMALL CHAIN"/>
    <property type="match status" value="1"/>
</dbReference>
<dbReference type="AlphaFoldDB" id="A0A7V5PQR8"/>
<feature type="domain" description="4Fe-4S ferredoxin-type" evidence="4">
    <location>
        <begin position="320"/>
        <end position="350"/>
    </location>
</feature>
<dbReference type="Gene3D" id="3.50.50.60">
    <property type="entry name" value="FAD/NAD(P)-binding domain"/>
    <property type="match status" value="2"/>
</dbReference>
<accession>A0A7V5PQR8</accession>
<keyword evidence="3" id="KW-0411">Iron-sulfur</keyword>
<evidence type="ECO:0000256" key="2">
    <source>
        <dbReference type="ARBA" id="ARBA00023004"/>
    </source>
</evidence>
<keyword evidence="1" id="KW-0479">Metal-binding</keyword>
<evidence type="ECO:0000256" key="3">
    <source>
        <dbReference type="ARBA" id="ARBA00023014"/>
    </source>
</evidence>
<evidence type="ECO:0000256" key="1">
    <source>
        <dbReference type="ARBA" id="ARBA00022723"/>
    </source>
</evidence>
<dbReference type="Gene3D" id="3.30.70.20">
    <property type="match status" value="1"/>
</dbReference>
<dbReference type="PRINTS" id="PR00469">
    <property type="entry name" value="PNDRDTASEII"/>
</dbReference>
<dbReference type="PROSITE" id="PS51379">
    <property type="entry name" value="4FE4S_FER_2"/>
    <property type="match status" value="1"/>
</dbReference>
<dbReference type="InterPro" id="IPR023753">
    <property type="entry name" value="FAD/NAD-binding_dom"/>
</dbReference>
<evidence type="ECO:0000313" key="5">
    <source>
        <dbReference type="EMBL" id="HHJ53527.1"/>
    </source>
</evidence>
<keyword evidence="2" id="KW-0408">Iron</keyword>
<dbReference type="PANTHER" id="PTHR42783:SF3">
    <property type="entry name" value="GLUTAMATE SYNTHASE [NADPH] SMALL CHAIN-RELATED"/>
    <property type="match status" value="1"/>
</dbReference>
<dbReference type="SUPFAM" id="SSF46548">
    <property type="entry name" value="alpha-helical ferredoxin"/>
    <property type="match status" value="1"/>
</dbReference>
<dbReference type="GO" id="GO:0051536">
    <property type="term" value="F:iron-sulfur cluster binding"/>
    <property type="evidence" value="ECO:0007669"/>
    <property type="project" value="UniProtKB-KW"/>
</dbReference>
<dbReference type="GO" id="GO:0046872">
    <property type="term" value="F:metal ion binding"/>
    <property type="evidence" value="ECO:0007669"/>
    <property type="project" value="UniProtKB-KW"/>
</dbReference>
<reference evidence="5" key="1">
    <citation type="journal article" date="2020" name="mSystems">
        <title>Genome- and Community-Level Interaction Insights into Carbon Utilization and Element Cycling Functions of Hydrothermarchaeota in Hydrothermal Sediment.</title>
        <authorList>
            <person name="Zhou Z."/>
            <person name="Liu Y."/>
            <person name="Xu W."/>
            <person name="Pan J."/>
            <person name="Luo Z.H."/>
            <person name="Li M."/>
        </authorList>
    </citation>
    <scope>NUCLEOTIDE SEQUENCE [LARGE SCALE GENOMIC DNA]</scope>
    <source>
        <strain evidence="5">HyVt-527</strain>
    </source>
</reference>
<comment type="caution">
    <text evidence="5">The sequence shown here is derived from an EMBL/GenBank/DDBJ whole genome shotgun (WGS) entry which is preliminary data.</text>
</comment>
<dbReference type="EMBL" id="DROD01000637">
    <property type="protein sequence ID" value="HHJ53527.1"/>
    <property type="molecule type" value="Genomic_DNA"/>
</dbReference>
<sequence>EFVRRHGVRFQLGVAEHFSIAALKQQGFKYIFLGIGAGRARHLKLDQGEDRVLDALNFLQNFRQNGDYKLGKNVAVIGGGNSAMDAARAALRCEGVESVHIVYRRTRTYMPADKEEFDAAISEGVRFHELLLPVAFSGGRLTCQRMALGEPDSDGRRKVHPVEGAFQTLTIDTVISAIGEQVEREVLEKNGLRFDHQGRLVVDPATGETSVENVFIGGDALRGPSTVVESIADGKRAAEVIMRREQIEPDVLPDFRQKFDSQQRLIELRGRKGNIVPFNAQDHHQEAARCLACNFVCDKCVEVCPNRANVAIAVPGFHDSYQIIHMDALCNECGNCETFCPYSGAPYKEKITVFWTEADFLDSTNDGFYLMSRNGSFDFRTRLNGTIGTIQLDKDGKVLKSTYKENSPEFNAFLQILKTVHGQHSYLLPESSS</sequence>
<feature type="non-terminal residue" evidence="5">
    <location>
        <position position="1"/>
    </location>
</feature>
<dbReference type="InterPro" id="IPR017900">
    <property type="entry name" value="4Fe4S_Fe_S_CS"/>
</dbReference>
<dbReference type="InterPro" id="IPR036188">
    <property type="entry name" value="FAD/NAD-bd_sf"/>
</dbReference>
<dbReference type="Pfam" id="PF07992">
    <property type="entry name" value="Pyr_redox_2"/>
    <property type="match status" value="1"/>
</dbReference>
<dbReference type="PROSITE" id="PS00198">
    <property type="entry name" value="4FE4S_FER_1"/>
    <property type="match status" value="1"/>
</dbReference>
<dbReference type="SUPFAM" id="SSF51905">
    <property type="entry name" value="FAD/NAD(P)-binding domain"/>
    <property type="match status" value="2"/>
</dbReference>
<gene>
    <name evidence="5" type="ORF">ENJ89_10060</name>
</gene>
<dbReference type="Proteomes" id="UP000886124">
    <property type="component" value="Unassembled WGS sequence"/>
</dbReference>
<dbReference type="PRINTS" id="PR00368">
    <property type="entry name" value="FADPNR"/>
</dbReference>
<dbReference type="InterPro" id="IPR017896">
    <property type="entry name" value="4Fe4S_Fe-S-bd"/>
</dbReference>
<evidence type="ECO:0000259" key="4">
    <source>
        <dbReference type="PROSITE" id="PS51379"/>
    </source>
</evidence>
<dbReference type="GO" id="GO:0016491">
    <property type="term" value="F:oxidoreductase activity"/>
    <property type="evidence" value="ECO:0007669"/>
    <property type="project" value="InterPro"/>
</dbReference>
<protein>
    <submittedName>
        <fullName evidence="5">Selenate reductase subunit YgfK</fullName>
    </submittedName>
</protein>
<name>A0A7V5PQR8_CALAY</name>
<proteinExistence type="predicted"/>